<dbReference type="AlphaFoldDB" id="A0A0P8DDW6"/>
<comment type="caution">
    <text evidence="1">The sequence shown here is derived from an EMBL/GenBank/DDBJ whole genome shotgun (WGS) entry which is preliminary data.</text>
</comment>
<dbReference type="Proteomes" id="UP000050465">
    <property type="component" value="Unassembled WGS sequence"/>
</dbReference>
<organism evidence="1 2">
    <name type="scientific">Phormidesmis priestleyi Ana</name>
    <dbReference type="NCBI Taxonomy" id="1666911"/>
    <lineage>
        <taxon>Bacteria</taxon>
        <taxon>Bacillati</taxon>
        <taxon>Cyanobacteriota</taxon>
        <taxon>Cyanophyceae</taxon>
        <taxon>Leptolyngbyales</taxon>
        <taxon>Leptolyngbyaceae</taxon>
        <taxon>Phormidesmis</taxon>
    </lineage>
</organism>
<reference evidence="1 2" key="1">
    <citation type="submission" date="2015-09" db="EMBL/GenBank/DDBJ databases">
        <title>Identification and resolution of microdiversity through metagenomic sequencing of parallel consortia.</title>
        <authorList>
            <person name="Nelson W.C."/>
            <person name="Romine M.F."/>
            <person name="Lindemann S.R."/>
        </authorList>
    </citation>
    <scope>NUCLEOTIDE SEQUENCE [LARGE SCALE GENOMIC DNA]</scope>
    <source>
        <strain evidence="1">Ana</strain>
    </source>
</reference>
<accession>A0A0P8DDW6</accession>
<proteinExistence type="predicted"/>
<gene>
    <name evidence="1" type="ORF">HLUCCA11_15070</name>
</gene>
<evidence type="ECO:0000313" key="1">
    <source>
        <dbReference type="EMBL" id="KPQ34422.1"/>
    </source>
</evidence>
<dbReference type="EMBL" id="LJZR01000020">
    <property type="protein sequence ID" value="KPQ34422.1"/>
    <property type="molecule type" value="Genomic_DNA"/>
</dbReference>
<sequence>MRVKKMNSPCPKNILGRGKAEASKALLPLRQGKWKFTGYLARFLALLTRRPQPDHLFGHL</sequence>
<name>A0A0P8DDW6_9CYAN</name>
<evidence type="ECO:0000313" key="2">
    <source>
        <dbReference type="Proteomes" id="UP000050465"/>
    </source>
</evidence>
<protein>
    <submittedName>
        <fullName evidence="1">Uncharacterized protein</fullName>
    </submittedName>
</protein>